<comment type="similarity">
    <text evidence="1">Belongs to the universal stress protein A family.</text>
</comment>
<proteinExistence type="inferred from homology"/>
<dbReference type="RefSeq" id="WP_072401684.1">
    <property type="nucleotide sequence ID" value="NZ_FPKV01000002.1"/>
</dbReference>
<dbReference type="PANTHER" id="PTHR46268">
    <property type="entry name" value="STRESS RESPONSE PROTEIN NHAX"/>
    <property type="match status" value="1"/>
</dbReference>
<dbReference type="Pfam" id="PF00582">
    <property type="entry name" value="Usp"/>
    <property type="match status" value="1"/>
</dbReference>
<dbReference type="AlphaFoldDB" id="A0A1K2IJ63"/>
<dbReference type="PANTHER" id="PTHR46268:SF6">
    <property type="entry name" value="UNIVERSAL STRESS PROTEIN UP12"/>
    <property type="match status" value="1"/>
</dbReference>
<dbReference type="EMBL" id="FPKV01000002">
    <property type="protein sequence ID" value="SFZ92334.1"/>
    <property type="molecule type" value="Genomic_DNA"/>
</dbReference>
<evidence type="ECO:0000313" key="3">
    <source>
        <dbReference type="EMBL" id="SFZ92334.1"/>
    </source>
</evidence>
<dbReference type="STRING" id="369401.SAMN05428642_102663"/>
<accession>A0A1K2IJ63</accession>
<feature type="domain" description="UspA" evidence="2">
    <location>
        <begin position="1"/>
        <end position="143"/>
    </location>
</feature>
<sequence>MKRIIYATDCSANTSSALCYAYRFSSIMKADLHVIHVYDLPPINFLTIHPKEILKNRVLQEKKEMIKKYCEIHLKNEFRKKPITIHAIEGDSITDSILNLSNIILPDLVILGMKDRYSTRGYFSNNIANDLLNKIEIPLLIVPNGVGYNNLSTIVYATDFETQDIQSIKKLEEIAKPFSALIEIIHVFETDEDSTRENMEKFKSLILKNVSYPEITFKIIASGKIQSGLLSILKRENANLLVMLERKHNNFFNLLSDNDLVKKMETSVSIPILAYT</sequence>
<name>A0A1K2IJ63_9FLAO</name>
<reference evidence="3 4" key="1">
    <citation type="submission" date="2016-10" db="EMBL/GenBank/DDBJ databases">
        <authorList>
            <person name="de Groot N.N."/>
        </authorList>
    </citation>
    <scope>NUCLEOTIDE SEQUENCE [LARGE SCALE GENOMIC DNA]</scope>
    <source>
        <strain evidence="3 4">DSM 18180</strain>
    </source>
</reference>
<dbReference type="Proteomes" id="UP000182544">
    <property type="component" value="Unassembled WGS sequence"/>
</dbReference>
<dbReference type="InterPro" id="IPR014729">
    <property type="entry name" value="Rossmann-like_a/b/a_fold"/>
</dbReference>
<keyword evidence="4" id="KW-1185">Reference proteome</keyword>
<gene>
    <name evidence="3" type="ORF">SAMN05428642_102663</name>
</gene>
<dbReference type="Gene3D" id="3.40.50.620">
    <property type="entry name" value="HUPs"/>
    <property type="match status" value="2"/>
</dbReference>
<dbReference type="SUPFAM" id="SSF52402">
    <property type="entry name" value="Adenine nucleotide alpha hydrolases-like"/>
    <property type="match status" value="2"/>
</dbReference>
<dbReference type="InterPro" id="IPR006016">
    <property type="entry name" value="UspA"/>
</dbReference>
<organism evidence="3 4">
    <name type="scientific">Flaviramulus basaltis</name>
    <dbReference type="NCBI Taxonomy" id="369401"/>
    <lineage>
        <taxon>Bacteria</taxon>
        <taxon>Pseudomonadati</taxon>
        <taxon>Bacteroidota</taxon>
        <taxon>Flavobacteriia</taxon>
        <taxon>Flavobacteriales</taxon>
        <taxon>Flavobacteriaceae</taxon>
        <taxon>Flaviramulus</taxon>
    </lineage>
</organism>
<evidence type="ECO:0000256" key="1">
    <source>
        <dbReference type="ARBA" id="ARBA00008791"/>
    </source>
</evidence>
<evidence type="ECO:0000259" key="2">
    <source>
        <dbReference type="Pfam" id="PF00582"/>
    </source>
</evidence>
<protein>
    <submittedName>
        <fullName evidence="3">Nucleotide-binding universal stress protein, UspA family</fullName>
    </submittedName>
</protein>
<evidence type="ECO:0000313" key="4">
    <source>
        <dbReference type="Proteomes" id="UP000182544"/>
    </source>
</evidence>
<dbReference type="OrthoDB" id="9788959at2"/>
<dbReference type="CDD" id="cd00293">
    <property type="entry name" value="USP-like"/>
    <property type="match status" value="1"/>
</dbReference>